<dbReference type="Pfam" id="PF18962">
    <property type="entry name" value="Por_Secre_tail"/>
    <property type="match status" value="1"/>
</dbReference>
<protein>
    <recommendedName>
        <fullName evidence="3">Secretion system C-terminal sorting domain-containing protein</fullName>
    </recommendedName>
</protein>
<dbReference type="AlphaFoldDB" id="V6SSQ1"/>
<organism evidence="4 5">
    <name type="scientific">Flavobacterium limnosediminis JC2902</name>
    <dbReference type="NCBI Taxonomy" id="1341181"/>
    <lineage>
        <taxon>Bacteria</taxon>
        <taxon>Pseudomonadati</taxon>
        <taxon>Bacteroidota</taxon>
        <taxon>Flavobacteriia</taxon>
        <taxon>Flavobacteriales</taxon>
        <taxon>Flavobacteriaceae</taxon>
        <taxon>Flavobacterium</taxon>
    </lineage>
</organism>
<evidence type="ECO:0000313" key="4">
    <source>
        <dbReference type="EMBL" id="ESU29723.1"/>
    </source>
</evidence>
<feature type="chain" id="PRO_5004750980" description="Secretion system C-terminal sorting domain-containing protein" evidence="2">
    <location>
        <begin position="20"/>
        <end position="580"/>
    </location>
</feature>
<dbReference type="eggNOG" id="COG1404">
    <property type="taxonomic scope" value="Bacteria"/>
</dbReference>
<dbReference type="STRING" id="1341181.FLJC2902T_01970"/>
<proteinExistence type="predicted"/>
<comment type="caution">
    <text evidence="4">The sequence shown here is derived from an EMBL/GenBank/DDBJ whole genome shotgun (WGS) entry which is preliminary data.</text>
</comment>
<dbReference type="Gene3D" id="2.60.120.260">
    <property type="entry name" value="Galactose-binding domain-like"/>
    <property type="match status" value="1"/>
</dbReference>
<dbReference type="PATRIC" id="fig|1341181.4.peg.193"/>
<dbReference type="RefSeq" id="WP_023577903.1">
    <property type="nucleotide sequence ID" value="NZ_AVGG01000001.1"/>
</dbReference>
<dbReference type="Proteomes" id="UP000018004">
    <property type="component" value="Unassembled WGS sequence"/>
</dbReference>
<evidence type="ECO:0000313" key="5">
    <source>
        <dbReference type="Proteomes" id="UP000018004"/>
    </source>
</evidence>
<dbReference type="NCBIfam" id="TIGR04183">
    <property type="entry name" value="Por_Secre_tail"/>
    <property type="match status" value="1"/>
</dbReference>
<accession>V6SSQ1</accession>
<reference evidence="4 5" key="1">
    <citation type="submission" date="2013-08" db="EMBL/GenBank/DDBJ databases">
        <title>Flavobacterium limnosediminis JC2902 genome sequencing.</title>
        <authorList>
            <person name="Lee K."/>
            <person name="Yi H."/>
            <person name="Park S."/>
            <person name="Chun J."/>
        </authorList>
    </citation>
    <scope>NUCLEOTIDE SEQUENCE [LARGE SCALE GENOMIC DNA]</scope>
    <source>
        <strain evidence="4 5">JC2902</strain>
    </source>
</reference>
<evidence type="ECO:0000256" key="1">
    <source>
        <dbReference type="ARBA" id="ARBA00022729"/>
    </source>
</evidence>
<name>V6SSQ1_9FLAO</name>
<feature type="signal peptide" evidence="2">
    <location>
        <begin position="1"/>
        <end position="19"/>
    </location>
</feature>
<dbReference type="InterPro" id="IPR026444">
    <property type="entry name" value="Secre_tail"/>
</dbReference>
<evidence type="ECO:0000259" key="3">
    <source>
        <dbReference type="Pfam" id="PF18962"/>
    </source>
</evidence>
<evidence type="ECO:0000256" key="2">
    <source>
        <dbReference type="SAM" id="SignalP"/>
    </source>
</evidence>
<feature type="domain" description="Secretion system C-terminal sorting" evidence="3">
    <location>
        <begin position="511"/>
        <end position="579"/>
    </location>
</feature>
<dbReference type="OrthoDB" id="1056765at2"/>
<keyword evidence="5" id="KW-1185">Reference proteome</keyword>
<dbReference type="EMBL" id="AVGG01000001">
    <property type="protein sequence ID" value="ESU29723.1"/>
    <property type="molecule type" value="Genomic_DNA"/>
</dbReference>
<sequence>MKQIYTLLLTLVVSTLSFGQTFYSENMGVPTGTTAIAAYAAQTAPATFQNSTPIVYSGTGTARATSSSSYTGASGGGNIFLTVTSSVGNFFQIDGLNTSSHNAADIQLSFGYLTNATSTHLVVEQSTNGGTNWTPITYTQNTTTSWNLVTVTGGQIPSSATLSLRFTNPSTTSAQMRLDDVKLTNVSSSCSLAPGTPTAVCDANTLTLDTYTATIPYVGAGNATYTINTSTGTVGGDNPTSVAAGNIIINGIPEDTDITVTITGGTCNIVVPITSPHCITANSLPYNESFNYTPATVLSSTQMWSPFSTGDDIVVTSGNLSYPGITSSGNSVTFIGTGRDARTPLTTVSTGTIYASFIVNITDVSTVVNDLTDVTYFALFDQSTSNFTDARLWHRRNGTQSQFGVSTSNTTASVIWSPNLHTPGTPVYLSFGYDFATQIVTLTENPTIGGSAVPSVYATLAAPISSIGGFALRQDSTNATPNLIIDELRIATTPNFTLSTTSFDNILGLNIYPNPTNDILHIATTANSVKTIAIYDVVGKQVLNTTTSNEVINVSSLNKGVYMVKITEEGKTATRKLVVK</sequence>
<gene>
    <name evidence="4" type="ORF">FLJC2902T_01970</name>
</gene>
<keyword evidence="1 2" id="KW-0732">Signal</keyword>